<feature type="region of interest" description="Disordered" evidence="1">
    <location>
        <begin position="1112"/>
        <end position="1133"/>
    </location>
</feature>
<feature type="compositionally biased region" description="Low complexity" evidence="1">
    <location>
        <begin position="509"/>
        <end position="529"/>
    </location>
</feature>
<name>A0AAD6YPZ5_9AGAR</name>
<sequence>MPSFLSKVFGRKKDDQKDDRLKRPPSDASLLDGKFEAVPPVISPTKPSFDVSAAATSDKDSFGLFKGKSARASPVAIPDQSVTHEKVIDYHLSLNLPSPKEESSRALGAVFEADPDAQILLPESVIAERRLTPLEAFLLIQACSQAINSRGLETLGIMVPHWYSASPVVQRKLISLFINSLALKSPITTLSPSASSPVSAFESEISTTRSPHDIAAVLRWGLRHLQLDNACFGKNDQWYSEFLTAEKASEWPPKAFTEKLVPLLPTTHLHLLVAILDTFSSLAAHSEANSISGSKLTKMLGLWILSASRIVEGDDYGTFYARWEKWGRILEHLFLARIRDEAADHRMPTRLVALIKQYPYMTSVSPDADLAFLPSPRFSTRRFEALFVRIDTELLSPESRRHKNHPLRLIADALKASTTLALDEANTPSSEAQLWDSLKKHISVENTESESYPGLSSLFADETNRFLSLLPMASDIEAKARDSESFSLFIPPTRVGRRRSMSMSDQNKTASAIATASAHEKAASAASTSDSHGLPTTNTAGPIGIDWAQFSTSGFFDEENARTLLDHKDVEVTIPRVPSARRKLPPPLIPLPKLDQDCKQGKSRATKFETMQLDEAFIDFWADALLDPISANWPGFVLCKIKSSIPAVISAEGKRVEWLIIEQRFPAVAALEKEPSFASDSKSTKKKRFSFFTSLSSSSISSSSTTKTEGTKGKKKGEEEEEPSSAVSGKTDDIAVRDASVATLVLDSAHAQIASPPLVVDPDSTLIPDAPNAQVTVSTLVEDATNVENAEAARLEADRIAEEHRLQAVEEAERRRQQAERERIRERLEEARSEEEQEADEARLAAEKAEREHLERQAEERRLQAEQAEKARLAAEQAEKDRIAAEEARLTAEKAEQERLERERLEREEDEQAEIARLAAEKAEQERLEREEEQRLQAERDRMAAEEAERVRLAAEQAERDRIAAEEAEIARLAAEKAEQERLEREEEQRLQAERDRMAAEEAERVRLAAEQAERDRVAAEEAEMARLEQERLERERLESERRLQAERDRIAAEEAEMARLAAEQAEKDRIAAEAADKAEQERLDMEAKFKLAEKAPEELVCISPSYPNASEHVAPLREPDAPNDSTVSLPPVPIVEARPNVARGETAISHLELTPPMQLLADDTVGGMLPGGETLGPRLALNIEDKEEPATEPAKDKAHATNGNGANGHGLEEAP</sequence>
<feature type="compositionally biased region" description="Basic and acidic residues" evidence="1">
    <location>
        <begin position="919"/>
        <end position="949"/>
    </location>
</feature>
<dbReference type="Proteomes" id="UP001219525">
    <property type="component" value="Unassembled WGS sequence"/>
</dbReference>
<accession>A0AAD6YPZ5</accession>
<dbReference type="PANTHER" id="PTHR28093:SF1">
    <property type="entry name" value="MORPHOGENESIS-RELATED PROTEIN MSB1"/>
    <property type="match status" value="1"/>
</dbReference>
<organism evidence="3 4">
    <name type="scientific">Mycena pura</name>
    <dbReference type="NCBI Taxonomy" id="153505"/>
    <lineage>
        <taxon>Eukaryota</taxon>
        <taxon>Fungi</taxon>
        <taxon>Dikarya</taxon>
        <taxon>Basidiomycota</taxon>
        <taxon>Agaricomycotina</taxon>
        <taxon>Agaricomycetes</taxon>
        <taxon>Agaricomycetidae</taxon>
        <taxon>Agaricales</taxon>
        <taxon>Marasmiineae</taxon>
        <taxon>Mycenaceae</taxon>
        <taxon>Mycena</taxon>
    </lineage>
</organism>
<dbReference type="AlphaFoldDB" id="A0AAD6YPZ5"/>
<reference evidence="3" key="1">
    <citation type="submission" date="2023-03" db="EMBL/GenBank/DDBJ databases">
        <title>Massive genome expansion in bonnet fungi (Mycena s.s.) driven by repeated elements and novel gene families across ecological guilds.</title>
        <authorList>
            <consortium name="Lawrence Berkeley National Laboratory"/>
            <person name="Harder C.B."/>
            <person name="Miyauchi S."/>
            <person name="Viragh M."/>
            <person name="Kuo A."/>
            <person name="Thoen E."/>
            <person name="Andreopoulos B."/>
            <person name="Lu D."/>
            <person name="Skrede I."/>
            <person name="Drula E."/>
            <person name="Henrissat B."/>
            <person name="Morin E."/>
            <person name="Kohler A."/>
            <person name="Barry K."/>
            <person name="LaButti K."/>
            <person name="Morin E."/>
            <person name="Salamov A."/>
            <person name="Lipzen A."/>
            <person name="Mereny Z."/>
            <person name="Hegedus B."/>
            <person name="Baldrian P."/>
            <person name="Stursova M."/>
            <person name="Weitz H."/>
            <person name="Taylor A."/>
            <person name="Grigoriev I.V."/>
            <person name="Nagy L.G."/>
            <person name="Martin F."/>
            <person name="Kauserud H."/>
        </authorList>
    </citation>
    <scope>NUCLEOTIDE SEQUENCE</scope>
    <source>
        <strain evidence="3">9144</strain>
    </source>
</reference>
<comment type="caution">
    <text evidence="3">The sequence shown here is derived from an EMBL/GenBank/DDBJ whole genome shotgun (WGS) entry which is preliminary data.</text>
</comment>
<gene>
    <name evidence="3" type="ORF">GGX14DRAFT_422711</name>
</gene>
<feature type="region of interest" description="Disordered" evidence="1">
    <location>
        <begin position="1"/>
        <end position="34"/>
    </location>
</feature>
<keyword evidence="4" id="KW-1185">Reference proteome</keyword>
<proteinExistence type="predicted"/>
<feature type="compositionally biased region" description="Low complexity" evidence="1">
    <location>
        <begin position="697"/>
        <end position="708"/>
    </location>
</feature>
<feature type="region of interest" description="Disordered" evidence="1">
    <location>
        <begin position="1163"/>
        <end position="1216"/>
    </location>
</feature>
<feature type="compositionally biased region" description="Basic and acidic residues" evidence="1">
    <location>
        <begin position="840"/>
        <end position="907"/>
    </location>
</feature>
<dbReference type="PANTHER" id="PTHR28093">
    <property type="entry name" value="MORPHOGENESIS-RELATED PROTEIN MSB1"/>
    <property type="match status" value="1"/>
</dbReference>
<feature type="compositionally biased region" description="Basic and acidic residues" evidence="1">
    <location>
        <begin position="11"/>
        <end position="25"/>
    </location>
</feature>
<evidence type="ECO:0000313" key="4">
    <source>
        <dbReference type="Proteomes" id="UP001219525"/>
    </source>
</evidence>
<protein>
    <recommendedName>
        <fullName evidence="2">Meiotically up-regulated protein Msb1/Mug8 domain-containing protein</fullName>
    </recommendedName>
</protein>
<evidence type="ECO:0000256" key="1">
    <source>
        <dbReference type="SAM" id="MobiDB-lite"/>
    </source>
</evidence>
<feature type="region of interest" description="Disordered" evidence="1">
    <location>
        <begin position="977"/>
        <end position="1022"/>
    </location>
</feature>
<feature type="region of interest" description="Disordered" evidence="1">
    <location>
        <begin position="497"/>
        <end position="538"/>
    </location>
</feature>
<dbReference type="Gene3D" id="1.10.555.10">
    <property type="entry name" value="Rho GTPase activation protein"/>
    <property type="match status" value="1"/>
</dbReference>
<feature type="region of interest" description="Disordered" evidence="1">
    <location>
        <begin position="697"/>
        <end position="733"/>
    </location>
</feature>
<evidence type="ECO:0000313" key="3">
    <source>
        <dbReference type="EMBL" id="KAJ7225876.1"/>
    </source>
</evidence>
<feature type="compositionally biased region" description="Basic and acidic residues" evidence="1">
    <location>
        <begin position="709"/>
        <end position="718"/>
    </location>
</feature>
<dbReference type="InterPro" id="IPR037508">
    <property type="entry name" value="Msb1/Mug8"/>
</dbReference>
<dbReference type="Pfam" id="PF08101">
    <property type="entry name" value="Msb1-Mug8_dom"/>
    <property type="match status" value="1"/>
</dbReference>
<dbReference type="InterPro" id="IPR008936">
    <property type="entry name" value="Rho_GTPase_activation_prot"/>
</dbReference>
<dbReference type="InterPro" id="IPR012965">
    <property type="entry name" value="Msb1/Mug8_dom"/>
</dbReference>
<dbReference type="SUPFAM" id="SSF48350">
    <property type="entry name" value="GTPase activation domain, GAP"/>
    <property type="match status" value="1"/>
</dbReference>
<feature type="region of interest" description="Disordered" evidence="1">
    <location>
        <begin position="827"/>
        <end position="949"/>
    </location>
</feature>
<dbReference type="EMBL" id="JARJCW010000004">
    <property type="protein sequence ID" value="KAJ7225876.1"/>
    <property type="molecule type" value="Genomic_DNA"/>
</dbReference>
<feature type="domain" description="Meiotically up-regulated protein Msb1/Mug8" evidence="2">
    <location>
        <begin position="139"/>
        <end position="360"/>
    </location>
</feature>
<evidence type="ECO:0000259" key="2">
    <source>
        <dbReference type="Pfam" id="PF08101"/>
    </source>
</evidence>